<proteinExistence type="predicted"/>
<keyword evidence="3" id="KW-1185">Reference proteome</keyword>
<protein>
    <submittedName>
        <fullName evidence="2">Uncharacterized protein</fullName>
    </submittedName>
</protein>
<evidence type="ECO:0000313" key="3">
    <source>
        <dbReference type="Proteomes" id="UP001064489"/>
    </source>
</evidence>
<reference evidence="2" key="2">
    <citation type="submission" date="2023-02" db="EMBL/GenBank/DDBJ databases">
        <authorList>
            <person name="Swenson N.G."/>
            <person name="Wegrzyn J.L."/>
            <person name="Mcevoy S.L."/>
        </authorList>
    </citation>
    <scope>NUCLEOTIDE SEQUENCE</scope>
    <source>
        <strain evidence="2">91603</strain>
        <tissue evidence="2">Leaf</tissue>
    </source>
</reference>
<dbReference type="EMBL" id="JAJSOW010000100">
    <property type="protein sequence ID" value="KAI9185206.1"/>
    <property type="molecule type" value="Genomic_DNA"/>
</dbReference>
<comment type="caution">
    <text evidence="2">The sequence shown here is derived from an EMBL/GenBank/DDBJ whole genome shotgun (WGS) entry which is preliminary data.</text>
</comment>
<reference evidence="2" key="1">
    <citation type="journal article" date="2022" name="Plant J.">
        <title>Strategies of tolerance reflected in two North American maple genomes.</title>
        <authorList>
            <person name="McEvoy S.L."/>
            <person name="Sezen U.U."/>
            <person name="Trouern-Trend A."/>
            <person name="McMahon S.M."/>
            <person name="Schaberg P.G."/>
            <person name="Yang J."/>
            <person name="Wegrzyn J.L."/>
            <person name="Swenson N.G."/>
        </authorList>
    </citation>
    <scope>NUCLEOTIDE SEQUENCE</scope>
    <source>
        <strain evidence="2">91603</strain>
    </source>
</reference>
<name>A0AAD5NUV4_ACENE</name>
<evidence type="ECO:0000256" key="1">
    <source>
        <dbReference type="SAM" id="MobiDB-lite"/>
    </source>
</evidence>
<organism evidence="2 3">
    <name type="scientific">Acer negundo</name>
    <name type="common">Box elder</name>
    <dbReference type="NCBI Taxonomy" id="4023"/>
    <lineage>
        <taxon>Eukaryota</taxon>
        <taxon>Viridiplantae</taxon>
        <taxon>Streptophyta</taxon>
        <taxon>Embryophyta</taxon>
        <taxon>Tracheophyta</taxon>
        <taxon>Spermatophyta</taxon>
        <taxon>Magnoliopsida</taxon>
        <taxon>eudicotyledons</taxon>
        <taxon>Gunneridae</taxon>
        <taxon>Pentapetalae</taxon>
        <taxon>rosids</taxon>
        <taxon>malvids</taxon>
        <taxon>Sapindales</taxon>
        <taxon>Sapindaceae</taxon>
        <taxon>Hippocastanoideae</taxon>
        <taxon>Acereae</taxon>
        <taxon>Acer</taxon>
    </lineage>
</organism>
<gene>
    <name evidence="2" type="ORF">LWI28_005301</name>
</gene>
<accession>A0AAD5NUV4</accession>
<dbReference type="AlphaFoldDB" id="A0AAD5NUV4"/>
<feature type="region of interest" description="Disordered" evidence="1">
    <location>
        <begin position="21"/>
        <end position="42"/>
    </location>
</feature>
<evidence type="ECO:0000313" key="2">
    <source>
        <dbReference type="EMBL" id="KAI9185206.1"/>
    </source>
</evidence>
<sequence>MIKEEESGKLHISVATMSIAGMTMTPRESRREEIEQEGEQSHSVYCRFSLSRSTSKVINMINFRPRFSSIIGC</sequence>
<dbReference type="Proteomes" id="UP001064489">
    <property type="component" value="Chromosome 3"/>
</dbReference>